<name>A0A4P9YGK3_ROZAC</name>
<evidence type="ECO:0000256" key="4">
    <source>
        <dbReference type="ARBA" id="ARBA00023002"/>
    </source>
</evidence>
<evidence type="ECO:0000256" key="2">
    <source>
        <dbReference type="ARBA" id="ARBA00022617"/>
    </source>
</evidence>
<dbReference type="InterPro" id="IPR002401">
    <property type="entry name" value="Cyt_P450_E_grp-I"/>
</dbReference>
<evidence type="ECO:0000256" key="7">
    <source>
        <dbReference type="PIRSR" id="PIRSR602401-1"/>
    </source>
</evidence>
<evidence type="ECO:0000313" key="10">
    <source>
        <dbReference type="Proteomes" id="UP000281549"/>
    </source>
</evidence>
<dbReference type="Proteomes" id="UP000281549">
    <property type="component" value="Unassembled WGS sequence"/>
</dbReference>
<proteinExistence type="inferred from homology"/>
<dbReference type="EMBL" id="ML005403">
    <property type="protein sequence ID" value="RKP18653.1"/>
    <property type="molecule type" value="Genomic_DNA"/>
</dbReference>
<dbReference type="SUPFAM" id="SSF48264">
    <property type="entry name" value="Cytochrome P450"/>
    <property type="match status" value="1"/>
</dbReference>
<dbReference type="InterPro" id="IPR050196">
    <property type="entry name" value="Cytochrome_P450_Monoox"/>
</dbReference>
<keyword evidence="2 7" id="KW-0349">Heme</keyword>
<dbReference type="PANTHER" id="PTHR24291">
    <property type="entry name" value="CYTOCHROME P450 FAMILY 4"/>
    <property type="match status" value="1"/>
</dbReference>
<keyword evidence="5 7" id="KW-0408">Iron</keyword>
<dbReference type="InterPro" id="IPR036396">
    <property type="entry name" value="Cyt_P450_sf"/>
</dbReference>
<sequence>LACALYLLAKYPDVQEKARREVNSVIGDQEKDYIPSIDQLKDFNYLSCVIKETMRLYPSVATLPLRKCVSDTKLGNLKIPAGCFVSVAIYSMQHKNSNYEKPDDFIPERFYDENAQSLKQPLESLNEYRWVPFSGGSRICIGMQFSLIEQKVVLLSKIGI</sequence>
<keyword evidence="4 8" id="KW-0560">Oxidoreductase</keyword>
<reference evidence="10" key="1">
    <citation type="journal article" date="2018" name="Nat. Microbiol.">
        <title>Leveraging single-cell genomics to expand the fungal tree of life.</title>
        <authorList>
            <person name="Ahrendt S.R."/>
            <person name="Quandt C.A."/>
            <person name="Ciobanu D."/>
            <person name="Clum A."/>
            <person name="Salamov A."/>
            <person name="Andreopoulos B."/>
            <person name="Cheng J.F."/>
            <person name="Woyke T."/>
            <person name="Pelin A."/>
            <person name="Henrissat B."/>
            <person name="Reynolds N.K."/>
            <person name="Benny G.L."/>
            <person name="Smith M.E."/>
            <person name="James T.Y."/>
            <person name="Grigoriev I.V."/>
        </authorList>
    </citation>
    <scope>NUCLEOTIDE SEQUENCE [LARGE SCALE GENOMIC DNA]</scope>
    <source>
        <strain evidence="10">CSF55</strain>
    </source>
</reference>
<protein>
    <submittedName>
        <fullName evidence="9">Cytochrome P450</fullName>
    </submittedName>
</protein>
<dbReference type="PRINTS" id="PR00463">
    <property type="entry name" value="EP450I"/>
</dbReference>
<comment type="similarity">
    <text evidence="1 8">Belongs to the cytochrome P450 family.</text>
</comment>
<evidence type="ECO:0000313" key="9">
    <source>
        <dbReference type="EMBL" id="RKP18653.1"/>
    </source>
</evidence>
<comment type="cofactor">
    <cofactor evidence="7">
        <name>heme</name>
        <dbReference type="ChEBI" id="CHEBI:30413"/>
    </cofactor>
</comment>
<dbReference type="GO" id="GO:0020037">
    <property type="term" value="F:heme binding"/>
    <property type="evidence" value="ECO:0007669"/>
    <property type="project" value="InterPro"/>
</dbReference>
<dbReference type="Gene3D" id="1.10.630.10">
    <property type="entry name" value="Cytochrome P450"/>
    <property type="match status" value="1"/>
</dbReference>
<dbReference type="GO" id="GO:0005506">
    <property type="term" value="F:iron ion binding"/>
    <property type="evidence" value="ECO:0007669"/>
    <property type="project" value="InterPro"/>
</dbReference>
<evidence type="ECO:0000256" key="8">
    <source>
        <dbReference type="RuleBase" id="RU000461"/>
    </source>
</evidence>
<evidence type="ECO:0000256" key="1">
    <source>
        <dbReference type="ARBA" id="ARBA00010617"/>
    </source>
</evidence>
<feature type="binding site" description="axial binding residue" evidence="7">
    <location>
        <position position="140"/>
    </location>
    <ligand>
        <name>heme</name>
        <dbReference type="ChEBI" id="CHEBI:30413"/>
    </ligand>
    <ligandPart>
        <name>Fe</name>
        <dbReference type="ChEBI" id="CHEBI:18248"/>
    </ligandPart>
</feature>
<dbReference type="GO" id="GO:0004497">
    <property type="term" value="F:monooxygenase activity"/>
    <property type="evidence" value="ECO:0007669"/>
    <property type="project" value="UniProtKB-KW"/>
</dbReference>
<accession>A0A4P9YGK3</accession>
<keyword evidence="6 8" id="KW-0503">Monooxygenase</keyword>
<dbReference type="AlphaFoldDB" id="A0A4P9YGK3"/>
<evidence type="ECO:0000256" key="6">
    <source>
        <dbReference type="ARBA" id="ARBA00023033"/>
    </source>
</evidence>
<dbReference type="InterPro" id="IPR017972">
    <property type="entry name" value="Cyt_P450_CS"/>
</dbReference>
<dbReference type="PROSITE" id="PS00086">
    <property type="entry name" value="CYTOCHROME_P450"/>
    <property type="match status" value="1"/>
</dbReference>
<keyword evidence="3 7" id="KW-0479">Metal-binding</keyword>
<dbReference type="PRINTS" id="PR00385">
    <property type="entry name" value="P450"/>
</dbReference>
<dbReference type="InterPro" id="IPR001128">
    <property type="entry name" value="Cyt_P450"/>
</dbReference>
<gene>
    <name evidence="9" type="ORF">ROZALSC1DRAFT_29686</name>
</gene>
<dbReference type="GO" id="GO:0016705">
    <property type="term" value="F:oxidoreductase activity, acting on paired donors, with incorporation or reduction of molecular oxygen"/>
    <property type="evidence" value="ECO:0007669"/>
    <property type="project" value="InterPro"/>
</dbReference>
<dbReference type="Pfam" id="PF00067">
    <property type="entry name" value="p450"/>
    <property type="match status" value="1"/>
</dbReference>
<feature type="non-terminal residue" evidence="9">
    <location>
        <position position="1"/>
    </location>
</feature>
<evidence type="ECO:0000256" key="3">
    <source>
        <dbReference type="ARBA" id="ARBA00022723"/>
    </source>
</evidence>
<dbReference type="PANTHER" id="PTHR24291:SF50">
    <property type="entry name" value="BIFUNCTIONAL ALBAFLAVENONE MONOOXYGENASE_TERPENE SYNTHASE"/>
    <property type="match status" value="1"/>
</dbReference>
<organism evidence="9 10">
    <name type="scientific">Rozella allomycis (strain CSF55)</name>
    <dbReference type="NCBI Taxonomy" id="988480"/>
    <lineage>
        <taxon>Eukaryota</taxon>
        <taxon>Fungi</taxon>
        <taxon>Fungi incertae sedis</taxon>
        <taxon>Cryptomycota</taxon>
        <taxon>Cryptomycota incertae sedis</taxon>
        <taxon>Rozella</taxon>
    </lineage>
</organism>
<evidence type="ECO:0000256" key="5">
    <source>
        <dbReference type="ARBA" id="ARBA00023004"/>
    </source>
</evidence>